<dbReference type="InterPro" id="IPR050300">
    <property type="entry name" value="GDXG_lipolytic_enzyme"/>
</dbReference>
<dbReference type="InterPro" id="IPR029058">
    <property type="entry name" value="AB_hydrolase_fold"/>
</dbReference>
<dbReference type="Pfam" id="PF07859">
    <property type="entry name" value="Abhydrolase_3"/>
    <property type="match status" value="2"/>
</dbReference>
<evidence type="ECO:0000256" key="1">
    <source>
        <dbReference type="ARBA" id="ARBA00022801"/>
    </source>
</evidence>
<evidence type="ECO:0000256" key="2">
    <source>
        <dbReference type="SAM" id="MobiDB-lite"/>
    </source>
</evidence>
<reference evidence="5" key="1">
    <citation type="journal article" date="2012" name="Nature">
        <title>The oyster genome reveals stress adaptation and complexity of shell formation.</title>
        <authorList>
            <person name="Zhang G."/>
            <person name="Fang X."/>
            <person name="Guo X."/>
            <person name="Li L."/>
            <person name="Luo R."/>
            <person name="Xu F."/>
            <person name="Yang P."/>
            <person name="Zhang L."/>
            <person name="Wang X."/>
            <person name="Qi H."/>
            <person name="Xiong Z."/>
            <person name="Que H."/>
            <person name="Xie Y."/>
            <person name="Holland P.W."/>
            <person name="Paps J."/>
            <person name="Zhu Y."/>
            <person name="Wu F."/>
            <person name="Chen Y."/>
            <person name="Wang J."/>
            <person name="Peng C."/>
            <person name="Meng J."/>
            <person name="Yang L."/>
            <person name="Liu J."/>
            <person name="Wen B."/>
            <person name="Zhang N."/>
            <person name="Huang Z."/>
            <person name="Zhu Q."/>
            <person name="Feng Y."/>
            <person name="Mount A."/>
            <person name="Hedgecock D."/>
            <person name="Xu Z."/>
            <person name="Liu Y."/>
            <person name="Domazet-Loso T."/>
            <person name="Du Y."/>
            <person name="Sun X."/>
            <person name="Zhang S."/>
            <person name="Liu B."/>
            <person name="Cheng P."/>
            <person name="Jiang X."/>
            <person name="Li J."/>
            <person name="Fan D."/>
            <person name="Wang W."/>
            <person name="Fu W."/>
            <person name="Wang T."/>
            <person name="Wang B."/>
            <person name="Zhang J."/>
            <person name="Peng Z."/>
            <person name="Li Y."/>
            <person name="Li N."/>
            <person name="Wang J."/>
            <person name="Chen M."/>
            <person name="He Y."/>
            <person name="Tan F."/>
            <person name="Song X."/>
            <person name="Zheng Q."/>
            <person name="Huang R."/>
            <person name="Yang H."/>
            <person name="Du X."/>
            <person name="Chen L."/>
            <person name="Yang M."/>
            <person name="Gaffney P.M."/>
            <person name="Wang S."/>
            <person name="Luo L."/>
            <person name="She Z."/>
            <person name="Ming Y."/>
            <person name="Huang W."/>
            <person name="Zhang S."/>
            <person name="Huang B."/>
            <person name="Zhang Y."/>
            <person name="Qu T."/>
            <person name="Ni P."/>
            <person name="Miao G."/>
            <person name="Wang J."/>
            <person name="Wang Q."/>
            <person name="Steinberg C.E."/>
            <person name="Wang H."/>
            <person name="Li N."/>
            <person name="Qian L."/>
            <person name="Zhang G."/>
            <person name="Li Y."/>
            <person name="Yang H."/>
            <person name="Liu X."/>
            <person name="Wang J."/>
            <person name="Yin Y."/>
            <person name="Wang J."/>
        </authorList>
    </citation>
    <scope>NUCLEOTIDE SEQUENCE [LARGE SCALE GENOMIC DNA]</scope>
    <source>
        <strain evidence="5">05x7-T-G4-1.051#20</strain>
    </source>
</reference>
<feature type="domain" description="Alpha/beta hydrolase fold-3" evidence="4">
    <location>
        <begin position="235"/>
        <end position="390"/>
    </location>
</feature>
<organism evidence="5">
    <name type="scientific">Magallana gigas</name>
    <name type="common">Pacific oyster</name>
    <name type="synonym">Crassostrea gigas</name>
    <dbReference type="NCBI Taxonomy" id="29159"/>
    <lineage>
        <taxon>Eukaryota</taxon>
        <taxon>Metazoa</taxon>
        <taxon>Spiralia</taxon>
        <taxon>Lophotrochozoa</taxon>
        <taxon>Mollusca</taxon>
        <taxon>Bivalvia</taxon>
        <taxon>Autobranchia</taxon>
        <taxon>Pteriomorphia</taxon>
        <taxon>Ostreida</taxon>
        <taxon>Ostreoidea</taxon>
        <taxon>Ostreidae</taxon>
        <taxon>Magallana</taxon>
    </lineage>
</organism>
<proteinExistence type="predicted"/>
<evidence type="ECO:0000259" key="4">
    <source>
        <dbReference type="Pfam" id="PF07859"/>
    </source>
</evidence>
<dbReference type="HOGENOM" id="CLU_012494_12_3_1"/>
<keyword evidence="3" id="KW-0472">Membrane</keyword>
<feature type="compositionally biased region" description="Basic residues" evidence="2">
    <location>
        <begin position="23"/>
        <end position="43"/>
    </location>
</feature>
<evidence type="ECO:0000313" key="5">
    <source>
        <dbReference type="EMBL" id="EKC31170.1"/>
    </source>
</evidence>
<gene>
    <name evidence="5" type="ORF">CGI_10028808</name>
</gene>
<accession>K1QQN5</accession>
<name>K1QQN5_MAGGI</name>
<keyword evidence="3" id="KW-0812">Transmembrane</keyword>
<dbReference type="PANTHER" id="PTHR48081">
    <property type="entry name" value="AB HYDROLASE SUPERFAMILY PROTEIN C4A8.06C"/>
    <property type="match status" value="1"/>
</dbReference>
<dbReference type="PANTHER" id="PTHR48081:SF8">
    <property type="entry name" value="ALPHA_BETA HYDROLASE FOLD-3 DOMAIN-CONTAINING PROTEIN-RELATED"/>
    <property type="match status" value="1"/>
</dbReference>
<keyword evidence="1" id="KW-0378">Hydrolase</keyword>
<keyword evidence="3" id="KW-1133">Transmembrane helix</keyword>
<evidence type="ECO:0000256" key="3">
    <source>
        <dbReference type="SAM" id="Phobius"/>
    </source>
</evidence>
<feature type="region of interest" description="Disordered" evidence="2">
    <location>
        <begin position="18"/>
        <end position="50"/>
    </location>
</feature>
<dbReference type="InParanoid" id="K1QQN5"/>
<dbReference type="InterPro" id="IPR013094">
    <property type="entry name" value="AB_hydrolase_3"/>
</dbReference>
<dbReference type="AlphaFoldDB" id="K1QQN5"/>
<feature type="domain" description="Alpha/beta hydrolase fold-3" evidence="4">
    <location>
        <begin position="442"/>
        <end position="503"/>
    </location>
</feature>
<sequence>MTRGNVYTTQLEIGASYGEMPRLKRRSGSIGQRKKYHSKRHRSQSVSDNCDSIFSESTTAEPHVDHDYLSQAAQPSDHDYSALSAQPLDQDYSSQTMDHCCSTGQITTDIILSTETVPVENVSMDSRIAVLVAWVIFGGLLAQYLYTPFPENAKHPVKQRFSRAMVRVMHDIALIGSSLGLGSEVNITRRVSELNTLFSREPDDGTLWVEDKVFDGVQVRVYTPRGLSVTPSPALINIHGGGWAYLDIDGYDAFCRRVAKHANIVVISIDYRRAPEYPFPVPLDDCVTAVKYFISNAQKFNVDQNRIGLTGDSAGGNLAMATALRLQKEDVPKLKLLSLMYPTLQSFDLNLPSYLENPDRRSTSFCMKDTLIHCMQLYAFGNEPLTSAMIKNIHISKEDREKYSKYINMEMLPSKYRKERVTSEVAPTTSGTVKGVDTSIFLNPYFSPLLASDDDLRKLPKTYVMTADIDALRDDGFLLANRMKTLGLDLDHEHMEGLEHGFVLFFYYKSSLDYIENYSTYLKKNL</sequence>
<feature type="transmembrane region" description="Helical" evidence="3">
    <location>
        <begin position="128"/>
        <end position="146"/>
    </location>
</feature>
<protein>
    <submittedName>
        <fullName evidence="5">Arylacetamide deacetylase</fullName>
    </submittedName>
</protein>
<dbReference type="Gene3D" id="3.40.50.1820">
    <property type="entry name" value="alpha/beta hydrolase"/>
    <property type="match status" value="1"/>
</dbReference>
<dbReference type="SUPFAM" id="SSF53474">
    <property type="entry name" value="alpha/beta-Hydrolases"/>
    <property type="match status" value="1"/>
</dbReference>
<dbReference type="GO" id="GO:0016787">
    <property type="term" value="F:hydrolase activity"/>
    <property type="evidence" value="ECO:0007669"/>
    <property type="project" value="UniProtKB-KW"/>
</dbReference>
<dbReference type="EMBL" id="JH823244">
    <property type="protein sequence ID" value="EKC31170.1"/>
    <property type="molecule type" value="Genomic_DNA"/>
</dbReference>